<sequence>MASAFSRCRQRIMVMASLASPRSASSSACRSSSAACCRASASRSAAASSPISTRTTAGGASGGAALCSSDGGLAGVTLVAGGDAAEVGWPQRGRAREGFGGAGHGETWDLDGRNRCDTVSIGLPIS</sequence>
<evidence type="ECO:0000256" key="1">
    <source>
        <dbReference type="SAM" id="MobiDB-lite"/>
    </source>
</evidence>
<proteinExistence type="predicted"/>
<organism evidence="2 3">
    <name type="scientific">Panicum virgatum</name>
    <name type="common">Blackwell switchgrass</name>
    <dbReference type="NCBI Taxonomy" id="38727"/>
    <lineage>
        <taxon>Eukaryota</taxon>
        <taxon>Viridiplantae</taxon>
        <taxon>Streptophyta</taxon>
        <taxon>Embryophyta</taxon>
        <taxon>Tracheophyta</taxon>
        <taxon>Spermatophyta</taxon>
        <taxon>Magnoliopsida</taxon>
        <taxon>Liliopsida</taxon>
        <taxon>Poales</taxon>
        <taxon>Poaceae</taxon>
        <taxon>PACMAD clade</taxon>
        <taxon>Panicoideae</taxon>
        <taxon>Panicodae</taxon>
        <taxon>Paniceae</taxon>
        <taxon>Panicinae</taxon>
        <taxon>Panicum</taxon>
        <taxon>Panicum sect. Hiantes</taxon>
    </lineage>
</organism>
<evidence type="ECO:0000313" key="2">
    <source>
        <dbReference type="EMBL" id="KAG2576318.1"/>
    </source>
</evidence>
<feature type="region of interest" description="Disordered" evidence="1">
    <location>
        <begin position="43"/>
        <end position="63"/>
    </location>
</feature>
<dbReference type="EMBL" id="CM029048">
    <property type="protein sequence ID" value="KAG2576318.1"/>
    <property type="molecule type" value="Genomic_DNA"/>
</dbReference>
<reference evidence="2" key="1">
    <citation type="submission" date="2020-05" db="EMBL/GenBank/DDBJ databases">
        <title>WGS assembly of Panicum virgatum.</title>
        <authorList>
            <person name="Lovell J.T."/>
            <person name="Jenkins J."/>
            <person name="Shu S."/>
            <person name="Juenger T.E."/>
            <person name="Schmutz J."/>
        </authorList>
    </citation>
    <scope>NUCLEOTIDE SEQUENCE</scope>
    <source>
        <strain evidence="2">AP13</strain>
    </source>
</reference>
<dbReference type="Proteomes" id="UP000823388">
    <property type="component" value="Chromosome 6N"/>
</dbReference>
<accession>A0A8T0QTC4</accession>
<gene>
    <name evidence="2" type="ORF">PVAP13_6NG016725</name>
</gene>
<protein>
    <submittedName>
        <fullName evidence="2">Uncharacterized protein</fullName>
    </submittedName>
</protein>
<evidence type="ECO:0000313" key="3">
    <source>
        <dbReference type="Proteomes" id="UP000823388"/>
    </source>
</evidence>
<name>A0A8T0QTC4_PANVG</name>
<comment type="caution">
    <text evidence="2">The sequence shown here is derived from an EMBL/GenBank/DDBJ whole genome shotgun (WGS) entry which is preliminary data.</text>
</comment>
<keyword evidence="3" id="KW-1185">Reference proteome</keyword>
<dbReference type="AlphaFoldDB" id="A0A8T0QTC4"/>